<evidence type="ECO:0000313" key="5">
    <source>
        <dbReference type="Proteomes" id="UP001342314"/>
    </source>
</evidence>
<dbReference type="GO" id="GO:0005737">
    <property type="term" value="C:cytoplasm"/>
    <property type="evidence" value="ECO:0007669"/>
    <property type="project" value="TreeGrafter"/>
</dbReference>
<dbReference type="EMBL" id="BQKY01000004">
    <property type="protein sequence ID" value="GJN89033.1"/>
    <property type="molecule type" value="Genomic_DNA"/>
</dbReference>
<dbReference type="Gene3D" id="3.40.50.880">
    <property type="match status" value="1"/>
</dbReference>
<dbReference type="SUPFAM" id="SSF52317">
    <property type="entry name" value="Class I glutamine amidotransferase-like"/>
    <property type="match status" value="1"/>
</dbReference>
<dbReference type="InterPro" id="IPR004143">
    <property type="entry name" value="BPL_LPL_catalytic"/>
</dbReference>
<dbReference type="Pfam" id="PF09825">
    <property type="entry name" value="BPL_N"/>
    <property type="match status" value="1"/>
</dbReference>
<dbReference type="PROSITE" id="PS51733">
    <property type="entry name" value="BPL_LPL_CATALYTIC"/>
    <property type="match status" value="1"/>
</dbReference>
<dbReference type="AlphaFoldDB" id="A0AAV5GK49"/>
<dbReference type="InterPro" id="IPR004408">
    <property type="entry name" value="Biotin_CoA_COase_ligase"/>
</dbReference>
<gene>
    <name evidence="4" type="ORF">Rhopal_002007-T1</name>
</gene>
<comment type="similarity">
    <text evidence="1">Belongs to the biotin--protein ligase family.</text>
</comment>
<name>A0AAV5GK49_9BASI</name>
<dbReference type="CDD" id="cd16442">
    <property type="entry name" value="BPL"/>
    <property type="match status" value="1"/>
</dbReference>
<dbReference type="Gene3D" id="3.30.930.10">
    <property type="entry name" value="Bira Bifunctional Protein, Domain 2"/>
    <property type="match status" value="1"/>
</dbReference>
<dbReference type="PANTHER" id="PTHR12835">
    <property type="entry name" value="BIOTIN PROTEIN LIGASE"/>
    <property type="match status" value="1"/>
</dbReference>
<evidence type="ECO:0000313" key="4">
    <source>
        <dbReference type="EMBL" id="GJN89033.1"/>
    </source>
</evidence>
<dbReference type="SUPFAM" id="SSF55681">
    <property type="entry name" value="Class II aaRS and biotin synthetases"/>
    <property type="match status" value="1"/>
</dbReference>
<evidence type="ECO:0000259" key="3">
    <source>
        <dbReference type="PROSITE" id="PS51733"/>
    </source>
</evidence>
<organism evidence="4 5">
    <name type="scientific">Rhodotorula paludigena</name>
    <dbReference type="NCBI Taxonomy" id="86838"/>
    <lineage>
        <taxon>Eukaryota</taxon>
        <taxon>Fungi</taxon>
        <taxon>Dikarya</taxon>
        <taxon>Basidiomycota</taxon>
        <taxon>Pucciniomycotina</taxon>
        <taxon>Microbotryomycetes</taxon>
        <taxon>Sporidiobolales</taxon>
        <taxon>Sporidiobolaceae</taxon>
        <taxon>Rhodotorula</taxon>
    </lineage>
</organism>
<dbReference type="GO" id="GO:0004077">
    <property type="term" value="F:biotin--[biotin carboxyl-carrier protein] ligase activity"/>
    <property type="evidence" value="ECO:0007669"/>
    <property type="project" value="InterPro"/>
</dbReference>
<dbReference type="InterPro" id="IPR029062">
    <property type="entry name" value="Class_I_gatase-like"/>
</dbReference>
<dbReference type="NCBIfam" id="TIGR00121">
    <property type="entry name" value="birA_ligase"/>
    <property type="match status" value="1"/>
</dbReference>
<dbReference type="CDD" id="cd03144">
    <property type="entry name" value="GATase1_ScBLP_like"/>
    <property type="match status" value="1"/>
</dbReference>
<proteinExistence type="inferred from homology"/>
<comment type="caution">
    <text evidence="4">The sequence shown here is derived from an EMBL/GenBank/DDBJ whole genome shotgun (WGS) entry which is preliminary data.</text>
</comment>
<evidence type="ECO:0000256" key="2">
    <source>
        <dbReference type="ARBA" id="ARBA00022598"/>
    </source>
</evidence>
<protein>
    <recommendedName>
        <fullName evidence="3">BPL/LPL catalytic domain-containing protein</fullName>
    </recommendedName>
</protein>
<dbReference type="Pfam" id="PF03099">
    <property type="entry name" value="BPL_LplA_LipB"/>
    <property type="match status" value="1"/>
</dbReference>
<dbReference type="InterPro" id="IPR045864">
    <property type="entry name" value="aa-tRNA-synth_II/BPL/LPL"/>
</dbReference>
<feature type="domain" description="BPL/LPL catalytic" evidence="3">
    <location>
        <begin position="384"/>
        <end position="591"/>
    </location>
</feature>
<accession>A0AAV5GK49</accession>
<keyword evidence="5" id="KW-1185">Reference proteome</keyword>
<sequence>MSKLNVLVYDGSGVSANSRDNLVRALRSFLAHRYDVQLVTPKAIKDDPWTQSCALLVFPGGRDLPYLFDLGGKGNRRIREWAEQGGRYLGICAGAYYACSSIEFEVGTALEVTGERELDFFPGVCRGTVFPGFQYDSDAGAREVELELNRAAWRDHWPGSPDRCDIWYNGGGAFYPPTTASSSSSTTPAFEVLATYTQHDDAPAAGVLCHVRQGKAVLWGTHPEHSPPPVNPREDELKGRARLSLIRASLSALDLEVSDAPTTPPRLLPLFLASDEPQHARETAEALASVAQQSSAGEIILADRHDTFTLHPSTEAATLVQQLRSSTEPAPEDPEELRLEPKHICICDDALPAQPLTPLFDLALYFSTYRLLKPQPAVFGRVLLYSEVVTSTQTMLDKCVYLQLPIKTTKLTKNEAFLSKIPTGLACIASHQVAGRGRGGNTWISPAGCLQFSIVARLPTSAAAQIVFVQYLFGVAVVEAVRGLPGYERLGICLKWPNDIYADMGSDQEGEGMERYKKIGGILVNSSFSDGSFSLVIGCGINTTNPRPTTSVNELIAHHNQRTGSTLPLLRPETLLALVLAKFDAMWPTFVEQGFDPFMDRYLLRWIHSDQIVTLDRTSQPVRIVGITSEHGLLRTLPVQLDRNGREVFAGALGGVPAYIDLQPDGNRFDIMRGLISARSQ</sequence>
<reference evidence="4 5" key="1">
    <citation type="submission" date="2021-12" db="EMBL/GenBank/DDBJ databases">
        <title>High titer production of polyol ester of fatty acids by Rhodotorula paludigena BS15 towards product separation-free biomass refinery.</title>
        <authorList>
            <person name="Mano J."/>
            <person name="Ono H."/>
            <person name="Tanaka T."/>
            <person name="Naito K."/>
            <person name="Sushida H."/>
            <person name="Ike M."/>
            <person name="Tokuyasu K."/>
            <person name="Kitaoka M."/>
        </authorList>
    </citation>
    <scope>NUCLEOTIDE SEQUENCE [LARGE SCALE GENOMIC DNA]</scope>
    <source>
        <strain evidence="4 5">BS15</strain>
    </source>
</reference>
<dbReference type="PANTHER" id="PTHR12835:SF5">
    <property type="entry name" value="BIOTIN--PROTEIN LIGASE"/>
    <property type="match status" value="1"/>
</dbReference>
<dbReference type="InterPro" id="IPR019197">
    <property type="entry name" value="Biotin-prot_ligase_N"/>
</dbReference>
<evidence type="ECO:0000256" key="1">
    <source>
        <dbReference type="ARBA" id="ARBA00009934"/>
    </source>
</evidence>
<keyword evidence="2" id="KW-0436">Ligase</keyword>
<dbReference type="Proteomes" id="UP001342314">
    <property type="component" value="Unassembled WGS sequence"/>
</dbReference>